<dbReference type="EMBL" id="CP028519">
    <property type="protein sequence ID" value="AVY95783.1"/>
    <property type="molecule type" value="Genomic_DNA"/>
</dbReference>
<keyword evidence="2" id="KW-1185">Reference proteome</keyword>
<dbReference type="Proteomes" id="UP000244173">
    <property type="component" value="Chromosome"/>
</dbReference>
<protein>
    <submittedName>
        <fullName evidence="1">Uncharacterized protein</fullName>
    </submittedName>
</protein>
<accession>A0A2S0PEN8</accession>
<evidence type="ECO:0000313" key="2">
    <source>
        <dbReference type="Proteomes" id="UP000244173"/>
    </source>
</evidence>
<reference evidence="1 2" key="1">
    <citation type="submission" date="2018-04" db="EMBL/GenBank/DDBJ databases">
        <title>Denitrifier Microvirgula.</title>
        <authorList>
            <person name="Anderson E."/>
            <person name="Jang J."/>
            <person name="Ishii S."/>
        </authorList>
    </citation>
    <scope>NUCLEOTIDE SEQUENCE [LARGE SCALE GENOMIC DNA]</scope>
    <source>
        <strain evidence="1 2">BE2.4</strain>
    </source>
</reference>
<dbReference type="RefSeq" id="WP_107890173.1">
    <property type="nucleotide sequence ID" value="NZ_CP028519.1"/>
</dbReference>
<proteinExistence type="predicted"/>
<dbReference type="KEGG" id="maer:DAI18_18335"/>
<organism evidence="1 2">
    <name type="scientific">Microvirgula aerodenitrificans</name>
    <dbReference type="NCBI Taxonomy" id="57480"/>
    <lineage>
        <taxon>Bacteria</taxon>
        <taxon>Pseudomonadati</taxon>
        <taxon>Pseudomonadota</taxon>
        <taxon>Betaproteobacteria</taxon>
        <taxon>Neisseriales</taxon>
        <taxon>Aquaspirillaceae</taxon>
        <taxon>Microvirgula</taxon>
    </lineage>
</organism>
<evidence type="ECO:0000313" key="1">
    <source>
        <dbReference type="EMBL" id="AVY95783.1"/>
    </source>
</evidence>
<dbReference type="OrthoDB" id="4205565at2"/>
<name>A0A2S0PEN8_9NEIS</name>
<dbReference type="AlphaFoldDB" id="A0A2S0PEN8"/>
<sequence>MAISETEAQARKLFARDIATHRMQIIRDDGAYRHIHFRRQDGCSSDWFDLVTWPGVLCINGDHGTFVFARLTDMFEFFRTDRRDDSGGPYINLGYWSEKLLASDGQGGRCGRSGDSVEGWSFEIFAARINERVDEYIESHELDEEQQADLREQVQDEILDVAESCGEECAMNEVHRFVFNGNSKVFPDFWETCCREYTHHFIWCCLAIAWGIQQYDESKKGGSHG</sequence>
<gene>
    <name evidence="1" type="ORF">DAI18_18335</name>
</gene>